<sequence>MQQEHPAQDLPLAGPWPLADSSAAAAQASLLGNEQLMIQVQVLAYDLAQALHQELASQGAVHWPTLLAAAGALAGYSCQASVAMIARQHGLAAEQALRVQQLGDGRCYSRAASVDRLLLEDHPSLWSVLSAAARQQGVRAEQLPNIGQLYSYVGATVGTSSFGVMRIEPVWLPLQPLHCWPERLWPQCHIRLQQSGIDARHWHVVFSLVAYQLMGQASAWVPAQIALQILMESALPASRLVLQDGGRH</sequence>
<dbReference type="STRING" id="336566.ABB30_14980"/>
<dbReference type="PATRIC" id="fig|336566.3.peg.2630"/>
<proteinExistence type="predicted"/>
<accession>A0A0R0CXM0</accession>
<name>A0A0R0CXM0_9GAMM</name>
<dbReference type="AlphaFoldDB" id="A0A0R0CXM0"/>
<evidence type="ECO:0000313" key="2">
    <source>
        <dbReference type="Proteomes" id="UP000050956"/>
    </source>
</evidence>
<dbReference type="EMBL" id="LDJM01000052">
    <property type="protein sequence ID" value="KRG73952.1"/>
    <property type="molecule type" value="Genomic_DNA"/>
</dbReference>
<protein>
    <submittedName>
        <fullName evidence="1">Uncharacterized protein</fullName>
    </submittedName>
</protein>
<organism evidence="1 2">
    <name type="scientific">Stenotrophomonas ginsengisoli</name>
    <dbReference type="NCBI Taxonomy" id="336566"/>
    <lineage>
        <taxon>Bacteria</taxon>
        <taxon>Pseudomonadati</taxon>
        <taxon>Pseudomonadota</taxon>
        <taxon>Gammaproteobacteria</taxon>
        <taxon>Lysobacterales</taxon>
        <taxon>Lysobacteraceae</taxon>
        <taxon>Stenotrophomonas</taxon>
    </lineage>
</organism>
<keyword evidence="2" id="KW-1185">Reference proteome</keyword>
<gene>
    <name evidence="1" type="ORF">ABB30_14980</name>
</gene>
<evidence type="ECO:0000313" key="1">
    <source>
        <dbReference type="EMBL" id="KRG73952.1"/>
    </source>
</evidence>
<dbReference type="Proteomes" id="UP000050956">
    <property type="component" value="Unassembled WGS sequence"/>
</dbReference>
<dbReference type="RefSeq" id="WP_057639108.1">
    <property type="nucleotide sequence ID" value="NZ_LDJM01000052.1"/>
</dbReference>
<comment type="caution">
    <text evidence="1">The sequence shown here is derived from an EMBL/GenBank/DDBJ whole genome shotgun (WGS) entry which is preliminary data.</text>
</comment>
<reference evidence="1 2" key="1">
    <citation type="submission" date="2015-05" db="EMBL/GenBank/DDBJ databases">
        <title>Genome sequencing and analysis of members of genus Stenotrophomonas.</title>
        <authorList>
            <person name="Patil P.P."/>
            <person name="Midha S."/>
            <person name="Patil P.B."/>
        </authorList>
    </citation>
    <scope>NUCLEOTIDE SEQUENCE [LARGE SCALE GENOMIC DNA]</scope>
    <source>
        <strain evidence="1 2">DSM 24757</strain>
    </source>
</reference>